<organism evidence="1 2">
    <name type="scientific">Ovis ammon polii x Ovis aries</name>
    <dbReference type="NCBI Taxonomy" id="2918886"/>
    <lineage>
        <taxon>Eukaryota</taxon>
        <taxon>Metazoa</taxon>
        <taxon>Chordata</taxon>
        <taxon>Craniata</taxon>
        <taxon>Vertebrata</taxon>
        <taxon>Euteleostomi</taxon>
        <taxon>Mammalia</taxon>
        <taxon>Eutheria</taxon>
        <taxon>Laurasiatheria</taxon>
        <taxon>Artiodactyla</taxon>
        <taxon>Ruminantia</taxon>
        <taxon>Pecora</taxon>
        <taxon>Bovidae</taxon>
        <taxon>Caprinae</taxon>
        <taxon>Ovis</taxon>
    </lineage>
</organism>
<keyword evidence="2" id="KW-1185">Reference proteome</keyword>
<accession>A0ACB9UX80</accession>
<name>A0ACB9UX80_9CETA</name>
<dbReference type="Proteomes" id="UP001057279">
    <property type="component" value="Linkage Group LG08"/>
</dbReference>
<protein>
    <submittedName>
        <fullName evidence="1">Uncharacterized protein</fullName>
    </submittedName>
</protein>
<evidence type="ECO:0000313" key="2">
    <source>
        <dbReference type="Proteomes" id="UP001057279"/>
    </source>
</evidence>
<comment type="caution">
    <text evidence="1">The sequence shown here is derived from an EMBL/GenBank/DDBJ whole genome shotgun (WGS) entry which is preliminary data.</text>
</comment>
<gene>
    <name evidence="1" type="ORF">MJG53_008781</name>
</gene>
<sequence length="589" mass="67114">MGERERSPATDREAPRKPSPKGPPNRKGVRAGFRSQSLNRQPLQKDPDRVTKQVLCARQLKINELQNEVTELQVKLAELLKENKALKRLQYRQEKALNKYEDTENEISQLIARHNNEIIALKDRLRKSQEKERVSEKRVKETEGELLRTKISLQKLKKISEAKHLPERVDLAKKLASAELKLDDTERRIKLAKKCSMYESCIILNSELKVKTGSAACQSDFTNQCTKGIQTSDDFKLEDYPITPQTVMCYENKREEPERLSLDMESQERDNLGEVRILNPTVEREDKFAKDQGLRVVKQDVEKLENGWEREKLAKMPKQKTSLLEREGKPMLETGQYQAEMYQVQKIDKLEEGRLKREMLLAKLNEINREQDSQNVKYPLLPSLPDLKPKLRSPERNPRTHMSSGSSERLLNGHHLQDLSLSTTKEDGQDPGRTRSPASPAELVFGSYVPSFAKTPVRSNPVSQKSDLLGFSGNNTEKFSKDGIDSITRRERKASLMELLFGASGSSGLSSKSSDPGSLAATKEDCDSLNFLPGDKSSWDREHRDDDDSFLSKGRSFNPSRHRLRHANSKPAVKAVDSVEDEIEEVVLR</sequence>
<dbReference type="EMBL" id="CM043033">
    <property type="protein sequence ID" value="KAI4582230.1"/>
    <property type="molecule type" value="Genomic_DNA"/>
</dbReference>
<reference evidence="1" key="1">
    <citation type="submission" date="2022-03" db="EMBL/GenBank/DDBJ databases">
        <title>Genomic analyses of argali, domestic sheep and their hybrids provide insights into chromosomal evolution, heterosis and genetic basis of agronomic traits.</title>
        <authorList>
            <person name="Li M."/>
        </authorList>
    </citation>
    <scope>NUCLEOTIDE SEQUENCE</scope>
    <source>
        <strain evidence="1">F1 hybrid</strain>
    </source>
</reference>
<evidence type="ECO:0000313" key="1">
    <source>
        <dbReference type="EMBL" id="KAI4582230.1"/>
    </source>
</evidence>
<proteinExistence type="predicted"/>